<gene>
    <name evidence="2" type="ORF">MELLADRAFT_106947</name>
</gene>
<reference evidence="3" key="1">
    <citation type="journal article" date="2011" name="Proc. Natl. Acad. Sci. U.S.A.">
        <title>Obligate biotrophy features unraveled by the genomic analysis of rust fungi.</title>
        <authorList>
            <person name="Duplessis S."/>
            <person name="Cuomo C.A."/>
            <person name="Lin Y.-C."/>
            <person name="Aerts A."/>
            <person name="Tisserant E."/>
            <person name="Veneault-Fourrey C."/>
            <person name="Joly D.L."/>
            <person name="Hacquard S."/>
            <person name="Amselem J."/>
            <person name="Cantarel B.L."/>
            <person name="Chiu R."/>
            <person name="Coutinho P.M."/>
            <person name="Feau N."/>
            <person name="Field M."/>
            <person name="Frey P."/>
            <person name="Gelhaye E."/>
            <person name="Goldberg J."/>
            <person name="Grabherr M.G."/>
            <person name="Kodira C.D."/>
            <person name="Kohler A."/>
            <person name="Kuees U."/>
            <person name="Lindquist E.A."/>
            <person name="Lucas S.M."/>
            <person name="Mago R."/>
            <person name="Mauceli E."/>
            <person name="Morin E."/>
            <person name="Murat C."/>
            <person name="Pangilinan J.L."/>
            <person name="Park R."/>
            <person name="Pearson M."/>
            <person name="Quesneville H."/>
            <person name="Rouhier N."/>
            <person name="Sakthikumar S."/>
            <person name="Salamov A.A."/>
            <person name="Schmutz J."/>
            <person name="Selles B."/>
            <person name="Shapiro H."/>
            <person name="Tanguay P."/>
            <person name="Tuskan G.A."/>
            <person name="Henrissat B."/>
            <person name="Van de Peer Y."/>
            <person name="Rouze P."/>
            <person name="Ellis J.G."/>
            <person name="Dodds P.N."/>
            <person name="Schein J.E."/>
            <person name="Zhong S."/>
            <person name="Hamelin R.C."/>
            <person name="Grigoriev I.V."/>
            <person name="Szabo L.J."/>
            <person name="Martin F."/>
        </authorList>
    </citation>
    <scope>NUCLEOTIDE SEQUENCE [LARGE SCALE GENOMIC DNA]</scope>
    <source>
        <strain evidence="3">98AG31 / pathotype 3-4-7</strain>
    </source>
</reference>
<evidence type="ECO:0000313" key="3">
    <source>
        <dbReference type="Proteomes" id="UP000001072"/>
    </source>
</evidence>
<evidence type="ECO:0000313" key="2">
    <source>
        <dbReference type="EMBL" id="EGG06242.1"/>
    </source>
</evidence>
<name>F4RN60_MELLP</name>
<keyword evidence="3" id="KW-1185">Reference proteome</keyword>
<dbReference type="RefSeq" id="XP_007410480.1">
    <property type="nucleotide sequence ID" value="XM_007410418.1"/>
</dbReference>
<dbReference type="EMBL" id="GL883109">
    <property type="protein sequence ID" value="EGG06242.1"/>
    <property type="molecule type" value="Genomic_DNA"/>
</dbReference>
<dbReference type="VEuPathDB" id="FungiDB:MELLADRAFT_106947"/>
<organism evidence="3">
    <name type="scientific">Melampsora larici-populina (strain 98AG31 / pathotype 3-4-7)</name>
    <name type="common">Poplar leaf rust fungus</name>
    <dbReference type="NCBI Taxonomy" id="747676"/>
    <lineage>
        <taxon>Eukaryota</taxon>
        <taxon>Fungi</taxon>
        <taxon>Dikarya</taxon>
        <taxon>Basidiomycota</taxon>
        <taxon>Pucciniomycotina</taxon>
        <taxon>Pucciniomycetes</taxon>
        <taxon>Pucciniales</taxon>
        <taxon>Melampsoraceae</taxon>
        <taxon>Melampsora</taxon>
    </lineage>
</organism>
<feature type="signal peptide" evidence="1">
    <location>
        <begin position="1"/>
        <end position="22"/>
    </location>
</feature>
<dbReference type="AlphaFoldDB" id="F4RN60"/>
<keyword evidence="1" id="KW-0732">Signal</keyword>
<evidence type="ECO:0000256" key="1">
    <source>
        <dbReference type="SAM" id="SignalP"/>
    </source>
</evidence>
<dbReference type="KEGG" id="mlr:MELLADRAFT_106947"/>
<accession>F4RN60</accession>
<dbReference type="HOGENOM" id="CLU_1454747_0_0_1"/>
<protein>
    <submittedName>
        <fullName evidence="2">Secreted protein</fullName>
    </submittedName>
</protein>
<proteinExistence type="predicted"/>
<dbReference type="InParanoid" id="F4RN60"/>
<sequence>MENKTLLLIFLQIFLIFGQAKSEEPMTCSISRYVKQTGLASDCFCAIAFLYDPSFPACAICRSCVVQPLDSKEVPFGGHTNKQGQPIPPSIKLARMNSAYDAVFPAEGYDGAPVCDHYERPAGLLLDPTYVLHSNDIYPTFLLGIQAGQGDVAMACNATLAAQVYKEAM</sequence>
<dbReference type="Proteomes" id="UP000001072">
    <property type="component" value="Unassembled WGS sequence"/>
</dbReference>
<dbReference type="GeneID" id="18923045"/>
<feature type="chain" id="PRO_5003317785" evidence="1">
    <location>
        <begin position="23"/>
        <end position="169"/>
    </location>
</feature>